<dbReference type="OrthoDB" id="194468at2759"/>
<comment type="caution">
    <text evidence="3">The sequence shown here is derived from an EMBL/GenBank/DDBJ whole genome shotgun (WGS) entry which is preliminary data.</text>
</comment>
<dbReference type="Pfam" id="PF01979">
    <property type="entry name" value="Amidohydro_1"/>
    <property type="match status" value="1"/>
</dbReference>
<dbReference type="Gene3D" id="3.30.110.90">
    <property type="entry name" value="Amidohydrolase"/>
    <property type="match status" value="1"/>
</dbReference>
<dbReference type="Proteomes" id="UP001140513">
    <property type="component" value="Unassembled WGS sequence"/>
</dbReference>
<keyword evidence="1" id="KW-0732">Signal</keyword>
<dbReference type="PANTHER" id="PTHR43135:SF3">
    <property type="entry name" value="ALPHA-D-RIBOSE 1-METHYLPHOSPHONATE 5-TRIPHOSPHATE DIPHOSPHATASE"/>
    <property type="match status" value="1"/>
</dbReference>
<name>A0A9W9C8L7_9PLEO</name>
<gene>
    <name evidence="3" type="ORF">N0V89_008184</name>
</gene>
<dbReference type="GeneID" id="80911714"/>
<evidence type="ECO:0000256" key="1">
    <source>
        <dbReference type="SAM" id="SignalP"/>
    </source>
</evidence>
<dbReference type="Gene3D" id="1.20.58.520">
    <property type="entry name" value="Amidohydrolase"/>
    <property type="match status" value="1"/>
</dbReference>
<dbReference type="EMBL" id="JAPEUX010000006">
    <property type="protein sequence ID" value="KAJ4349568.1"/>
    <property type="molecule type" value="Genomic_DNA"/>
</dbReference>
<dbReference type="RefSeq" id="XP_056068498.1">
    <property type="nucleotide sequence ID" value="XM_056216942.1"/>
</dbReference>
<evidence type="ECO:0000259" key="2">
    <source>
        <dbReference type="Pfam" id="PF01979"/>
    </source>
</evidence>
<evidence type="ECO:0000313" key="4">
    <source>
        <dbReference type="Proteomes" id="UP001140513"/>
    </source>
</evidence>
<feature type="domain" description="Amidohydrolase-related" evidence="2">
    <location>
        <begin position="298"/>
        <end position="402"/>
    </location>
</feature>
<reference evidence="3" key="1">
    <citation type="submission" date="2022-10" db="EMBL/GenBank/DDBJ databases">
        <title>Tapping the CABI collections for fungal endophytes: first genome assemblies for Collariella, Neodidymelliopsis, Ascochyta clinopodiicola, Didymella pomorum, Didymosphaeria variabile, Neocosmospora piperis and Neocucurbitaria cava.</title>
        <authorList>
            <person name="Hill R."/>
        </authorList>
    </citation>
    <scope>NUCLEOTIDE SEQUENCE</scope>
    <source>
        <strain evidence="3">IMI 356815</strain>
    </source>
</reference>
<dbReference type="SUPFAM" id="SSF51338">
    <property type="entry name" value="Composite domain of metallo-dependent hydrolases"/>
    <property type="match status" value="1"/>
</dbReference>
<dbReference type="Gene3D" id="3.40.50.10910">
    <property type="entry name" value="Amidohydrolase"/>
    <property type="match status" value="1"/>
</dbReference>
<protein>
    <recommendedName>
        <fullName evidence="2">Amidohydrolase-related domain-containing protein</fullName>
    </recommendedName>
</protein>
<proteinExistence type="predicted"/>
<dbReference type="PANTHER" id="PTHR43135">
    <property type="entry name" value="ALPHA-D-RIBOSE 1-METHYLPHOSPHONATE 5-TRIPHOSPHATE DIPHOSPHATASE"/>
    <property type="match status" value="1"/>
</dbReference>
<dbReference type="Gene3D" id="2.30.40.10">
    <property type="entry name" value="Urease, subunit C, domain 1"/>
    <property type="match status" value="1"/>
</dbReference>
<keyword evidence="4" id="KW-1185">Reference proteome</keyword>
<dbReference type="InterPro" id="IPR006680">
    <property type="entry name" value="Amidohydro-rel"/>
</dbReference>
<evidence type="ECO:0000313" key="3">
    <source>
        <dbReference type="EMBL" id="KAJ4349568.1"/>
    </source>
</evidence>
<dbReference type="AlphaFoldDB" id="A0A9W9C8L7"/>
<organism evidence="3 4">
    <name type="scientific">Didymosphaeria variabile</name>
    <dbReference type="NCBI Taxonomy" id="1932322"/>
    <lineage>
        <taxon>Eukaryota</taxon>
        <taxon>Fungi</taxon>
        <taxon>Dikarya</taxon>
        <taxon>Ascomycota</taxon>
        <taxon>Pezizomycotina</taxon>
        <taxon>Dothideomycetes</taxon>
        <taxon>Pleosporomycetidae</taxon>
        <taxon>Pleosporales</taxon>
        <taxon>Massarineae</taxon>
        <taxon>Didymosphaeriaceae</taxon>
        <taxon>Didymosphaeria</taxon>
    </lineage>
</organism>
<dbReference type="InterPro" id="IPR051781">
    <property type="entry name" value="Metallo-dep_Hydrolase"/>
</dbReference>
<dbReference type="SUPFAM" id="SSF51556">
    <property type="entry name" value="Metallo-dependent hydrolases"/>
    <property type="match status" value="1"/>
</dbReference>
<dbReference type="InterPro" id="IPR032466">
    <property type="entry name" value="Metal_Hydrolase"/>
</dbReference>
<feature type="signal peptide" evidence="1">
    <location>
        <begin position="1"/>
        <end position="17"/>
    </location>
</feature>
<dbReference type="InterPro" id="IPR011059">
    <property type="entry name" value="Metal-dep_hydrolase_composite"/>
</dbReference>
<feature type="chain" id="PRO_5040962279" description="Amidohydrolase-related domain-containing protein" evidence="1">
    <location>
        <begin position="18"/>
        <end position="419"/>
    </location>
</feature>
<dbReference type="GO" id="GO:0016810">
    <property type="term" value="F:hydrolase activity, acting on carbon-nitrogen (but not peptide) bonds"/>
    <property type="evidence" value="ECO:0007669"/>
    <property type="project" value="InterPro"/>
</dbReference>
<sequence>MRVSTFLLEALLSATSASVCFSHAKAAVRDIAPLNRRSYIPPIGKTAIKDVRVFNGVEFTPPQTIVIEDDHIGSFDSRDVNITVNGTGKFLIPGLMDSHIHLSQPTDLELLTSYGITTVFQMSCFNYTACDMFRGHTGLCDFYTAGASAVGNGSSHSKQFNVSPSLLWYPNSDAVEYVDNAFNNGSDYYKITVEDDGPTLSAQVALVRAVHSLGKQVMSHAATIKDYYQVVEPGTNGPQHIPQDGLLNTSAILKMKQQHQFATPTMTVFHYGLVEDPTKAPQLGSPHGSDYKYVRANVGLLHSFGVPILAGTDSIGQIEGAYSTLTLPHGETLHRELQLLVDAGLSEAEAISAATSVPAQWHQMFDRGVIAPGKRADLLLLNGNPLENINNTMDISRVWVQGIEYANVTKNRNAWEDQA</sequence>
<accession>A0A9W9C8L7</accession>